<reference evidence="5" key="1">
    <citation type="journal article" date="2019" name="Int. J. Syst. Evol. Microbiol.">
        <title>The Global Catalogue of Microorganisms (GCM) 10K type strain sequencing project: providing services to taxonomists for standard genome sequencing and annotation.</title>
        <authorList>
            <consortium name="The Broad Institute Genomics Platform"/>
            <consortium name="The Broad Institute Genome Sequencing Center for Infectious Disease"/>
            <person name="Wu L."/>
            <person name="Ma J."/>
        </authorList>
    </citation>
    <scope>NUCLEOTIDE SEQUENCE [LARGE SCALE GENOMIC DNA]</scope>
    <source>
        <strain evidence="5">JCM 17986</strain>
    </source>
</reference>
<dbReference type="InterPro" id="IPR010119">
    <property type="entry name" value="Gluconeogen_factor"/>
</dbReference>
<dbReference type="CDD" id="cd07187">
    <property type="entry name" value="YvcK_like"/>
    <property type="match status" value="1"/>
</dbReference>
<dbReference type="NCBIfam" id="TIGR01826">
    <property type="entry name" value="CofD_related"/>
    <property type="match status" value="1"/>
</dbReference>
<keyword evidence="5" id="KW-1185">Reference proteome</keyword>
<feature type="region of interest" description="Disordered" evidence="3">
    <location>
        <begin position="1"/>
        <end position="44"/>
    </location>
</feature>
<comment type="caution">
    <text evidence="4">The sequence shown here is derived from an EMBL/GenBank/DDBJ whole genome shotgun (WGS) entry which is preliminary data.</text>
</comment>
<organism evidence="4 5">
    <name type="scientific">Yinghuangia aomiensis</name>
    <dbReference type="NCBI Taxonomy" id="676205"/>
    <lineage>
        <taxon>Bacteria</taxon>
        <taxon>Bacillati</taxon>
        <taxon>Actinomycetota</taxon>
        <taxon>Actinomycetes</taxon>
        <taxon>Kitasatosporales</taxon>
        <taxon>Streptomycetaceae</taxon>
        <taxon>Yinghuangia</taxon>
    </lineage>
</organism>
<dbReference type="SUPFAM" id="SSF142338">
    <property type="entry name" value="CofD-like"/>
    <property type="match status" value="1"/>
</dbReference>
<proteinExistence type="inferred from homology"/>
<dbReference type="InterPro" id="IPR038136">
    <property type="entry name" value="CofD-like_dom_sf"/>
</dbReference>
<evidence type="ECO:0000256" key="3">
    <source>
        <dbReference type="SAM" id="MobiDB-lite"/>
    </source>
</evidence>
<dbReference type="PANTHER" id="PTHR30135">
    <property type="entry name" value="UNCHARACTERIZED PROTEIN YVCK-RELATED"/>
    <property type="match status" value="1"/>
</dbReference>
<evidence type="ECO:0000313" key="5">
    <source>
        <dbReference type="Proteomes" id="UP001500466"/>
    </source>
</evidence>
<comment type="similarity">
    <text evidence="2">Belongs to the gluconeogenesis factor family.</text>
</comment>
<keyword evidence="1 2" id="KW-0963">Cytoplasm</keyword>
<accession>A0ABP9GVY0</accession>
<evidence type="ECO:0000256" key="2">
    <source>
        <dbReference type="HAMAP-Rule" id="MF_00973"/>
    </source>
</evidence>
<feature type="compositionally biased region" description="Gly residues" evidence="3">
    <location>
        <begin position="11"/>
        <end position="35"/>
    </location>
</feature>
<dbReference type="InterPro" id="IPR002882">
    <property type="entry name" value="CofD"/>
</dbReference>
<dbReference type="Pfam" id="PF01933">
    <property type="entry name" value="CofD"/>
    <property type="match status" value="1"/>
</dbReference>
<comment type="function">
    <text evidence="2">Required for morphogenesis under gluconeogenic growth conditions.</text>
</comment>
<sequence>MNELDTSGAGTVDGRGSGHSNGHSNGHGNGHGGHGGGDDAEGGRLNGYADGDAYVRHTGPKVVALGGGHGLSASLSALRRLTDDLTAVVTVADDGGSSGRLRRDMGVLPPGDLRMALAALCGDDEWGNTWSRVIQHRFRCDGDLNGHAVGNLLIVALWELLDDDPVSALQWMGRLLGAHGSVLPMSAVPLDIEADVRGHDRTAPTLVTAVQGQHALAKTPGEVLGIRLTPANPPAVPEAVAAVRDADWVVLGPGSWFTSVLPHLLVPELAAALVETKARKVLALNLAPQPGETDGFSPQRHVEVLAEHAPELEFDVVLGDRDLVDDVDELTRAAAGLGGQVLLAPVAVGDGTPRHDPARLAAAYGRIFTARERIAPWR</sequence>
<dbReference type="Gene3D" id="3.40.50.10680">
    <property type="entry name" value="CofD-like domains"/>
    <property type="match status" value="1"/>
</dbReference>
<protein>
    <recommendedName>
        <fullName evidence="2">Putative gluconeogenesis factor</fullName>
    </recommendedName>
</protein>
<comment type="subcellular location">
    <subcellularLocation>
        <location evidence="2">Cytoplasm</location>
    </subcellularLocation>
</comment>
<dbReference type="HAMAP" id="MF_00973">
    <property type="entry name" value="Gluconeogen_factor"/>
    <property type="match status" value="1"/>
</dbReference>
<gene>
    <name evidence="4" type="primary">yvcK</name>
    <name evidence="4" type="ORF">GCM10023205_14060</name>
</gene>
<name>A0ABP9GVY0_9ACTN</name>
<dbReference type="Proteomes" id="UP001500466">
    <property type="component" value="Unassembled WGS sequence"/>
</dbReference>
<dbReference type="EMBL" id="BAABHS010000004">
    <property type="protein sequence ID" value="GAA4953786.1"/>
    <property type="molecule type" value="Genomic_DNA"/>
</dbReference>
<evidence type="ECO:0000256" key="1">
    <source>
        <dbReference type="ARBA" id="ARBA00022490"/>
    </source>
</evidence>
<evidence type="ECO:0000313" key="4">
    <source>
        <dbReference type="EMBL" id="GAA4953786.1"/>
    </source>
</evidence>
<dbReference type="PANTHER" id="PTHR30135:SF3">
    <property type="entry name" value="GLUCONEOGENESIS FACTOR-RELATED"/>
    <property type="match status" value="1"/>
</dbReference>